<proteinExistence type="predicted"/>
<gene>
    <name evidence="1" type="ORF">RRG08_025942</name>
</gene>
<name>A0AAE0ZFV7_9GAST</name>
<protein>
    <submittedName>
        <fullName evidence="1">Uncharacterized protein</fullName>
    </submittedName>
</protein>
<sequence length="102" mass="11013">MLLFVLANVDQQDMLLSALANVDHEFKTAGQCMFKECEGIKGTDDEERAAALLVHLAKDKFQCDIKEEELLGGGNKASSLLQKPVVGLLSGLLVISLGKIIL</sequence>
<reference evidence="1" key="1">
    <citation type="journal article" date="2023" name="G3 (Bethesda)">
        <title>A reference genome for the long-term kleptoplast-retaining sea slug Elysia crispata morphotype clarki.</title>
        <authorList>
            <person name="Eastman K.E."/>
            <person name="Pendleton A.L."/>
            <person name="Shaikh M.A."/>
            <person name="Suttiyut T."/>
            <person name="Ogas R."/>
            <person name="Tomko P."/>
            <person name="Gavelis G."/>
            <person name="Widhalm J.R."/>
            <person name="Wisecaver J.H."/>
        </authorList>
    </citation>
    <scope>NUCLEOTIDE SEQUENCE</scope>
    <source>
        <strain evidence="1">ECLA1</strain>
    </source>
</reference>
<evidence type="ECO:0000313" key="2">
    <source>
        <dbReference type="Proteomes" id="UP001283361"/>
    </source>
</evidence>
<organism evidence="1 2">
    <name type="scientific">Elysia crispata</name>
    <name type="common">lettuce slug</name>
    <dbReference type="NCBI Taxonomy" id="231223"/>
    <lineage>
        <taxon>Eukaryota</taxon>
        <taxon>Metazoa</taxon>
        <taxon>Spiralia</taxon>
        <taxon>Lophotrochozoa</taxon>
        <taxon>Mollusca</taxon>
        <taxon>Gastropoda</taxon>
        <taxon>Heterobranchia</taxon>
        <taxon>Euthyneura</taxon>
        <taxon>Panpulmonata</taxon>
        <taxon>Sacoglossa</taxon>
        <taxon>Placobranchoidea</taxon>
        <taxon>Plakobranchidae</taxon>
        <taxon>Elysia</taxon>
    </lineage>
</organism>
<dbReference type="AlphaFoldDB" id="A0AAE0ZFV7"/>
<dbReference type="EMBL" id="JAWDGP010004021">
    <property type="protein sequence ID" value="KAK3768698.1"/>
    <property type="molecule type" value="Genomic_DNA"/>
</dbReference>
<evidence type="ECO:0000313" key="1">
    <source>
        <dbReference type="EMBL" id="KAK3768698.1"/>
    </source>
</evidence>
<comment type="caution">
    <text evidence="1">The sequence shown here is derived from an EMBL/GenBank/DDBJ whole genome shotgun (WGS) entry which is preliminary data.</text>
</comment>
<accession>A0AAE0ZFV7</accession>
<keyword evidence="2" id="KW-1185">Reference proteome</keyword>
<dbReference type="Proteomes" id="UP001283361">
    <property type="component" value="Unassembled WGS sequence"/>
</dbReference>